<reference evidence="2" key="1">
    <citation type="submission" date="2019-07" db="EMBL/GenBank/DDBJ databases">
        <authorList>
            <person name="Dittberner H."/>
        </authorList>
    </citation>
    <scope>NUCLEOTIDE SEQUENCE [LARGE SCALE GENOMIC DNA]</scope>
</reference>
<accession>A0A565AKE5</accession>
<feature type="region of interest" description="Disordered" evidence="1">
    <location>
        <begin position="45"/>
        <end position="75"/>
    </location>
</feature>
<evidence type="ECO:0000256" key="1">
    <source>
        <dbReference type="SAM" id="MobiDB-lite"/>
    </source>
</evidence>
<dbReference type="AlphaFoldDB" id="A0A565AKE5"/>
<sequence length="75" mass="7870">MDAAIRSGTAMTWNPIPTQAASCDFGSLPSAQNFVMGSTVKCTGRITSSASGAGGKSRKPRNRPTKSQRKPRGRS</sequence>
<dbReference type="Proteomes" id="UP000489600">
    <property type="component" value="Unassembled WGS sequence"/>
</dbReference>
<gene>
    <name evidence="2" type="ORF">ANE_LOCUS302</name>
</gene>
<evidence type="ECO:0000313" key="3">
    <source>
        <dbReference type="Proteomes" id="UP000489600"/>
    </source>
</evidence>
<name>A0A565AKE5_9BRAS</name>
<keyword evidence="3" id="KW-1185">Reference proteome</keyword>
<organism evidence="2 3">
    <name type="scientific">Arabis nemorensis</name>
    <dbReference type="NCBI Taxonomy" id="586526"/>
    <lineage>
        <taxon>Eukaryota</taxon>
        <taxon>Viridiplantae</taxon>
        <taxon>Streptophyta</taxon>
        <taxon>Embryophyta</taxon>
        <taxon>Tracheophyta</taxon>
        <taxon>Spermatophyta</taxon>
        <taxon>Magnoliopsida</taxon>
        <taxon>eudicotyledons</taxon>
        <taxon>Gunneridae</taxon>
        <taxon>Pentapetalae</taxon>
        <taxon>rosids</taxon>
        <taxon>malvids</taxon>
        <taxon>Brassicales</taxon>
        <taxon>Brassicaceae</taxon>
        <taxon>Arabideae</taxon>
        <taxon>Arabis</taxon>
    </lineage>
</organism>
<feature type="compositionally biased region" description="Basic residues" evidence="1">
    <location>
        <begin position="56"/>
        <end position="75"/>
    </location>
</feature>
<dbReference type="EMBL" id="CABITT030000001">
    <property type="protein sequence ID" value="VVA89857.1"/>
    <property type="molecule type" value="Genomic_DNA"/>
</dbReference>
<comment type="caution">
    <text evidence="2">The sequence shown here is derived from an EMBL/GenBank/DDBJ whole genome shotgun (WGS) entry which is preliminary data.</text>
</comment>
<evidence type="ECO:0000313" key="2">
    <source>
        <dbReference type="EMBL" id="VVA89857.1"/>
    </source>
</evidence>
<proteinExistence type="predicted"/>
<protein>
    <submittedName>
        <fullName evidence="2">Uncharacterized protein</fullName>
    </submittedName>
</protein>